<name>A0A2H4SMG3_CORMI</name>
<organism evidence="1 2">
    <name type="scientific">Cordyceps militaris</name>
    <name type="common">Caterpillar fungus</name>
    <name type="synonym">Clavaria militaris</name>
    <dbReference type="NCBI Taxonomy" id="73501"/>
    <lineage>
        <taxon>Eukaryota</taxon>
        <taxon>Fungi</taxon>
        <taxon>Dikarya</taxon>
        <taxon>Ascomycota</taxon>
        <taxon>Pezizomycotina</taxon>
        <taxon>Sordariomycetes</taxon>
        <taxon>Hypocreomycetidae</taxon>
        <taxon>Hypocreales</taxon>
        <taxon>Cordycipitaceae</taxon>
        <taxon>Cordyceps</taxon>
    </lineage>
</organism>
<sequence length="175" mass="20292">MALAPSTLQLYDRMLNVCKTCVGQLATKFQQWTDLDRIDPEDDRLYWRPHGQEYGRWSELYLTLVALQITLCCEVFRLGANYSPLLRHIKLPFPTAELCAVSSQLELTALGLDSAWSTLEARRQVLEFLMEPDTKEKYLVELAQLKWTIGMHQCAGEIVREIDRSLRKWISKAEE</sequence>
<evidence type="ECO:0000313" key="1">
    <source>
        <dbReference type="EMBL" id="ATY64300.1"/>
    </source>
</evidence>
<dbReference type="EMBL" id="CP023325">
    <property type="protein sequence ID" value="ATY64300.1"/>
    <property type="molecule type" value="Genomic_DNA"/>
</dbReference>
<reference evidence="1 2" key="1">
    <citation type="journal article" date="2017" name="BMC Genomics">
        <title>Chromosome level assembly and secondary metabolite potential of the parasitic fungus Cordyceps militaris.</title>
        <authorList>
            <person name="Kramer G.J."/>
            <person name="Nodwell J.R."/>
        </authorList>
    </citation>
    <scope>NUCLEOTIDE SEQUENCE [LARGE SCALE GENOMIC DNA]</scope>
    <source>
        <strain evidence="1 2">ATCC 34164</strain>
    </source>
</reference>
<proteinExistence type="predicted"/>
<dbReference type="VEuPathDB" id="FungiDB:A9K55_003788"/>
<dbReference type="AlphaFoldDB" id="A0A2H4SMG3"/>
<evidence type="ECO:0000313" key="2">
    <source>
        <dbReference type="Proteomes" id="UP000323067"/>
    </source>
</evidence>
<protein>
    <submittedName>
        <fullName evidence="1">Uncharacterized protein</fullName>
    </submittedName>
</protein>
<dbReference type="Proteomes" id="UP000323067">
    <property type="component" value="Chromosome v"/>
</dbReference>
<dbReference type="VEuPathDB" id="FungiDB:CCM_05018"/>
<accession>A0A2H4SMG3</accession>
<gene>
    <name evidence="1" type="ORF">A9K55_003788</name>
</gene>